<dbReference type="HAMAP" id="MF_00258">
    <property type="entry name" value="Glu_racemase"/>
    <property type="match status" value="1"/>
</dbReference>
<feature type="binding site" evidence="16">
    <location>
        <position position="446"/>
    </location>
    <ligand>
        <name>substrate</name>
    </ligand>
</feature>
<dbReference type="RefSeq" id="WP_153494725.1">
    <property type="nucleotide sequence ID" value="NZ_CAXYUY010000015.1"/>
</dbReference>
<dbReference type="GO" id="GO:0000166">
    <property type="term" value="F:nucleotide binding"/>
    <property type="evidence" value="ECO:0007669"/>
    <property type="project" value="UniProtKB-KW"/>
</dbReference>
<comment type="catalytic activity">
    <reaction evidence="1 15">
        <text>L-glutamate = D-glutamate</text>
        <dbReference type="Rhea" id="RHEA:12813"/>
        <dbReference type="ChEBI" id="CHEBI:29985"/>
        <dbReference type="ChEBI" id="CHEBI:29986"/>
        <dbReference type="EC" id="5.1.1.3"/>
    </reaction>
</comment>
<evidence type="ECO:0000256" key="5">
    <source>
        <dbReference type="ARBA" id="ARBA00022741"/>
    </source>
</evidence>
<gene>
    <name evidence="18" type="primary">racE</name>
    <name evidence="15" type="synonym">murI</name>
    <name evidence="18" type="ORF">GHI93_00865</name>
</gene>
<feature type="binding site" evidence="16">
    <location>
        <begin position="423"/>
        <end position="426"/>
    </location>
    <ligand>
        <name>substrate</name>
    </ligand>
</feature>
<comment type="cofactor">
    <cofactor evidence="16">
        <name>Mg(2+)</name>
        <dbReference type="ChEBI" id="CHEBI:18420"/>
    </cofactor>
    <text evidence="16">Binds 1 Mg(2+) ion per subunit.</text>
</comment>
<evidence type="ECO:0000256" key="17">
    <source>
        <dbReference type="RuleBase" id="RU003781"/>
    </source>
</evidence>
<keyword evidence="19" id="KW-1185">Reference proteome</keyword>
<dbReference type="GO" id="GO:0017111">
    <property type="term" value="F:ribonucleoside triphosphate phosphatase activity"/>
    <property type="evidence" value="ECO:0007669"/>
    <property type="project" value="InterPro"/>
</dbReference>
<dbReference type="GO" id="GO:0035870">
    <property type="term" value="F:dITP diphosphatase activity"/>
    <property type="evidence" value="ECO:0007669"/>
    <property type="project" value="UniProtKB-UniRule"/>
</dbReference>
<dbReference type="NCBIfam" id="NF011397">
    <property type="entry name" value="PRK14822.1"/>
    <property type="match status" value="1"/>
</dbReference>
<keyword evidence="6 16" id="KW-0378">Hydrolase</keyword>
<dbReference type="GO" id="GO:0009252">
    <property type="term" value="P:peptidoglycan biosynthetic process"/>
    <property type="evidence" value="ECO:0007669"/>
    <property type="project" value="UniProtKB-UniRule"/>
</dbReference>
<comment type="catalytic activity">
    <reaction evidence="13 16">
        <text>dITP + H2O = dIMP + diphosphate + H(+)</text>
        <dbReference type="Rhea" id="RHEA:28342"/>
        <dbReference type="ChEBI" id="CHEBI:15377"/>
        <dbReference type="ChEBI" id="CHEBI:15378"/>
        <dbReference type="ChEBI" id="CHEBI:33019"/>
        <dbReference type="ChEBI" id="CHEBI:61194"/>
        <dbReference type="ChEBI" id="CHEBI:61382"/>
        <dbReference type="EC" id="3.6.1.66"/>
    </reaction>
</comment>
<keyword evidence="7 16" id="KW-0460">Magnesium</keyword>
<evidence type="ECO:0000256" key="3">
    <source>
        <dbReference type="ARBA" id="ARBA00011738"/>
    </source>
</evidence>
<dbReference type="Pfam" id="PF01725">
    <property type="entry name" value="Ham1p_like"/>
    <property type="match status" value="1"/>
</dbReference>
<dbReference type="PROSITE" id="PS00924">
    <property type="entry name" value="ASP_GLU_RACEMASE_2"/>
    <property type="match status" value="1"/>
</dbReference>
<dbReference type="PROSITE" id="PS00923">
    <property type="entry name" value="ASP_GLU_RACEMASE_1"/>
    <property type="match status" value="1"/>
</dbReference>
<comment type="pathway">
    <text evidence="15">Cell wall biogenesis; peptidoglycan biosynthesis.</text>
</comment>
<dbReference type="InterPro" id="IPR018187">
    <property type="entry name" value="Asp/Glu_racemase_AS_1"/>
</dbReference>
<dbReference type="GO" id="GO:0008360">
    <property type="term" value="P:regulation of cell shape"/>
    <property type="evidence" value="ECO:0007669"/>
    <property type="project" value="UniProtKB-KW"/>
</dbReference>
<feature type="binding site" evidence="15">
    <location>
        <begin position="42"/>
        <end position="43"/>
    </location>
    <ligand>
        <name>substrate</name>
    </ligand>
</feature>
<keyword evidence="8 15" id="KW-0133">Cell shape</keyword>
<dbReference type="AlphaFoldDB" id="A0A7X1Z6M7"/>
<dbReference type="Gene3D" id="3.40.50.1860">
    <property type="match status" value="2"/>
</dbReference>
<comment type="similarity">
    <text evidence="2 16 17">Belongs to the HAM1 NTPase family.</text>
</comment>
<dbReference type="GO" id="GO:0071555">
    <property type="term" value="P:cell wall organization"/>
    <property type="evidence" value="ECO:0007669"/>
    <property type="project" value="UniProtKB-KW"/>
</dbReference>
<evidence type="ECO:0000313" key="19">
    <source>
        <dbReference type="Proteomes" id="UP000439550"/>
    </source>
</evidence>
<dbReference type="EC" id="3.6.1.66" evidence="16"/>
<dbReference type="SUPFAM" id="SSF52972">
    <property type="entry name" value="ITPase-like"/>
    <property type="match status" value="1"/>
</dbReference>
<comment type="function">
    <text evidence="15">Provides the (R)-glutamate required for cell wall biosynthesis.</text>
</comment>
<dbReference type="NCBIfam" id="NF002035">
    <property type="entry name" value="PRK00865.1-3"/>
    <property type="match status" value="1"/>
</dbReference>
<evidence type="ECO:0000256" key="2">
    <source>
        <dbReference type="ARBA" id="ARBA00008023"/>
    </source>
</evidence>
<evidence type="ECO:0000256" key="9">
    <source>
        <dbReference type="ARBA" id="ARBA00022984"/>
    </source>
</evidence>
<evidence type="ECO:0000313" key="18">
    <source>
        <dbReference type="EMBL" id="MQW38502.1"/>
    </source>
</evidence>
<comment type="similarity">
    <text evidence="15">Belongs to the aspartate/glutamate racemases family.</text>
</comment>
<reference evidence="18 19" key="1">
    <citation type="submission" date="2019-10" db="EMBL/GenBank/DDBJ databases">
        <authorList>
            <person name="Dong K."/>
        </authorList>
    </citation>
    <scope>NUCLEOTIDE SEQUENCE [LARGE SCALE GENOMIC DNA]</scope>
    <source>
        <strain evidence="18 19">DSM 28960</strain>
    </source>
</reference>
<evidence type="ECO:0000256" key="7">
    <source>
        <dbReference type="ARBA" id="ARBA00022842"/>
    </source>
</evidence>
<organism evidence="18 19">
    <name type="scientific">Lactococcus hircilactis</name>
    <dbReference type="NCBI Taxonomy" id="1494462"/>
    <lineage>
        <taxon>Bacteria</taxon>
        <taxon>Bacillati</taxon>
        <taxon>Bacillota</taxon>
        <taxon>Bacilli</taxon>
        <taxon>Lactobacillales</taxon>
        <taxon>Streptococcaceae</taxon>
        <taxon>Lactococcus</taxon>
    </lineage>
</organism>
<evidence type="ECO:0000256" key="12">
    <source>
        <dbReference type="ARBA" id="ARBA00023316"/>
    </source>
</evidence>
<feature type="binding site" evidence="16">
    <location>
        <position position="309"/>
    </location>
    <ligand>
        <name>Mg(2+)</name>
        <dbReference type="ChEBI" id="CHEBI:18420"/>
    </ligand>
</feature>
<dbReference type="CDD" id="cd00515">
    <property type="entry name" value="HAM1"/>
    <property type="match status" value="1"/>
</dbReference>
<evidence type="ECO:0000256" key="16">
    <source>
        <dbReference type="HAMAP-Rule" id="MF_01405"/>
    </source>
</evidence>
<dbReference type="NCBIfam" id="NF002698">
    <property type="entry name" value="PRK02491.1"/>
    <property type="match status" value="1"/>
</dbReference>
<dbReference type="InterPro" id="IPR001920">
    <property type="entry name" value="Asp/Glu_race"/>
</dbReference>
<evidence type="ECO:0000256" key="1">
    <source>
        <dbReference type="ARBA" id="ARBA00001602"/>
    </source>
</evidence>
<dbReference type="InterPro" id="IPR015942">
    <property type="entry name" value="Asp/Glu/hydantoin_racemase"/>
</dbReference>
<evidence type="ECO:0000256" key="14">
    <source>
        <dbReference type="ARBA" id="ARBA00052017"/>
    </source>
</evidence>
<dbReference type="InterPro" id="IPR020922">
    <property type="entry name" value="dITP/XTP_pyrophosphatase"/>
</dbReference>
<evidence type="ECO:0000256" key="8">
    <source>
        <dbReference type="ARBA" id="ARBA00022960"/>
    </source>
</evidence>
<keyword evidence="12 15" id="KW-0961">Cell wall biogenesis/degradation</keyword>
<dbReference type="EC" id="5.1.1.3" evidence="15"/>
<dbReference type="Pfam" id="PF01177">
    <property type="entry name" value="Asp_Glu_race"/>
    <property type="match status" value="1"/>
</dbReference>
<feature type="active site" description="Proton donor/acceptor" evidence="15">
    <location>
        <position position="183"/>
    </location>
</feature>
<evidence type="ECO:0000256" key="6">
    <source>
        <dbReference type="ARBA" id="ARBA00022801"/>
    </source>
</evidence>
<accession>A0A7X1Z6M7</accession>
<protein>
    <recommendedName>
        <fullName evidence="15 16">Multifunctional fusion protein</fullName>
    </recommendedName>
    <domain>
        <recommendedName>
            <fullName evidence="16">dITP/XTP pyrophosphatase</fullName>
            <ecNumber evidence="16">3.6.1.66</ecNumber>
        </recommendedName>
        <alternativeName>
            <fullName evidence="16">Non-canonical purine NTP pyrophosphatase</fullName>
        </alternativeName>
        <alternativeName>
            <fullName evidence="16">Non-standard purine NTP pyrophosphatase</fullName>
        </alternativeName>
        <alternativeName>
            <fullName evidence="16">Nucleoside-triphosphate diphosphatase</fullName>
        </alternativeName>
        <alternativeName>
            <fullName evidence="16">Nucleoside-triphosphate pyrophosphatase</fullName>
            <shortName evidence="16">NTPase</shortName>
        </alternativeName>
    </domain>
    <domain>
        <recommendedName>
            <fullName evidence="15">Glutamate racemase</fullName>
            <ecNumber evidence="15">5.1.1.3</ecNumber>
        </recommendedName>
    </domain>
</protein>
<feature type="active site" description="Proton acceptor" evidence="16">
    <location>
        <position position="338"/>
    </location>
</feature>
<dbReference type="InterPro" id="IPR029001">
    <property type="entry name" value="ITPase-like_fam"/>
</dbReference>
<comment type="caution">
    <text evidence="18">The sequence shown here is derived from an EMBL/GenBank/DDBJ whole genome shotgun (WGS) entry which is preliminary data.</text>
</comment>
<dbReference type="FunFam" id="3.40.50.1860:FF:000002">
    <property type="entry name" value="Glutamate racemase"/>
    <property type="match status" value="1"/>
</dbReference>
<dbReference type="GO" id="GO:0046872">
    <property type="term" value="F:metal ion binding"/>
    <property type="evidence" value="ECO:0007669"/>
    <property type="project" value="UniProtKB-KW"/>
</dbReference>
<dbReference type="GO" id="GO:0009146">
    <property type="term" value="P:purine nucleoside triphosphate catabolic process"/>
    <property type="evidence" value="ECO:0007669"/>
    <property type="project" value="UniProtKB-UniRule"/>
</dbReference>
<comment type="function">
    <text evidence="16">Pyrophosphatase that catalyzes the hydrolysis of nucleoside triphosphates to their monophosphate derivatives, with a high preference for the non-canonical purine nucleotides XTP (xanthosine triphosphate), dITP (deoxyinosine triphosphate) and ITP. Seems to function as a house-cleaning enzyme that removes non-canonical purine nucleotides from the nucleotide pool, thus preventing their incorporation into DNA/RNA and avoiding chromosomal lesions.</text>
</comment>
<comment type="catalytic activity">
    <reaction evidence="16">
        <text>ITP + H2O = IMP + diphosphate + H(+)</text>
        <dbReference type="Rhea" id="RHEA:29399"/>
        <dbReference type="ChEBI" id="CHEBI:15377"/>
        <dbReference type="ChEBI" id="CHEBI:15378"/>
        <dbReference type="ChEBI" id="CHEBI:33019"/>
        <dbReference type="ChEBI" id="CHEBI:58053"/>
        <dbReference type="ChEBI" id="CHEBI:61402"/>
        <dbReference type="EC" id="3.6.1.66"/>
    </reaction>
</comment>
<evidence type="ECO:0000256" key="11">
    <source>
        <dbReference type="ARBA" id="ARBA00023235"/>
    </source>
</evidence>
<dbReference type="InterPro" id="IPR004391">
    <property type="entry name" value="Glu_race"/>
</dbReference>
<keyword evidence="11 15" id="KW-0413">Isomerase</keyword>
<feature type="binding site" evidence="15">
    <location>
        <begin position="184"/>
        <end position="185"/>
    </location>
    <ligand>
        <name>substrate</name>
    </ligand>
</feature>
<dbReference type="GO" id="GO:0036222">
    <property type="term" value="F:XTP diphosphatase activity"/>
    <property type="evidence" value="ECO:0007669"/>
    <property type="project" value="UniProtKB-UniRule"/>
</dbReference>
<dbReference type="GO" id="GO:0008881">
    <property type="term" value="F:glutamate racemase activity"/>
    <property type="evidence" value="ECO:0007669"/>
    <property type="project" value="UniProtKB-UniRule"/>
</dbReference>
<dbReference type="InterPro" id="IPR033134">
    <property type="entry name" value="Asp/Glu_racemase_AS_2"/>
</dbReference>
<dbReference type="GO" id="GO:0009117">
    <property type="term" value="P:nucleotide metabolic process"/>
    <property type="evidence" value="ECO:0007669"/>
    <property type="project" value="UniProtKB-KW"/>
</dbReference>
<feature type="binding site" evidence="15">
    <location>
        <begin position="10"/>
        <end position="11"/>
    </location>
    <ligand>
        <name>substrate</name>
    </ligand>
</feature>
<dbReference type="FunFam" id="3.90.950.10:FF:000001">
    <property type="entry name" value="dITP/XTP pyrophosphatase"/>
    <property type="match status" value="1"/>
</dbReference>
<dbReference type="InterPro" id="IPR002637">
    <property type="entry name" value="RdgB/HAM1"/>
</dbReference>
<evidence type="ECO:0000256" key="15">
    <source>
        <dbReference type="HAMAP-Rule" id="MF_00258"/>
    </source>
</evidence>
<dbReference type="NCBIfam" id="TIGR00067">
    <property type="entry name" value="glut_race"/>
    <property type="match status" value="1"/>
</dbReference>
<feature type="active site" description="Proton donor/acceptor" evidence="15">
    <location>
        <position position="73"/>
    </location>
</feature>
<dbReference type="Gene3D" id="3.90.950.10">
    <property type="match status" value="1"/>
</dbReference>
<evidence type="ECO:0000256" key="4">
    <source>
        <dbReference type="ARBA" id="ARBA00022723"/>
    </source>
</evidence>
<keyword evidence="4 16" id="KW-0479">Metal-binding</keyword>
<feature type="binding site" evidence="16">
    <location>
        <position position="339"/>
    </location>
    <ligand>
        <name>substrate</name>
    </ligand>
</feature>
<dbReference type="PANTHER" id="PTHR21198:SF2">
    <property type="entry name" value="GLUTAMATE RACEMASE"/>
    <property type="match status" value="1"/>
</dbReference>
<dbReference type="GO" id="GO:0036220">
    <property type="term" value="F:ITP diphosphatase activity"/>
    <property type="evidence" value="ECO:0007669"/>
    <property type="project" value="UniProtKB-UniRule"/>
</dbReference>
<dbReference type="UniPathway" id="UPA00219"/>
<dbReference type="SUPFAM" id="SSF53681">
    <property type="entry name" value="Aspartate/glutamate racemase"/>
    <property type="match status" value="2"/>
</dbReference>
<comment type="catalytic activity">
    <reaction evidence="14 16">
        <text>XTP + H2O = XMP + diphosphate + H(+)</text>
        <dbReference type="Rhea" id="RHEA:28610"/>
        <dbReference type="ChEBI" id="CHEBI:15377"/>
        <dbReference type="ChEBI" id="CHEBI:15378"/>
        <dbReference type="ChEBI" id="CHEBI:33019"/>
        <dbReference type="ChEBI" id="CHEBI:57464"/>
        <dbReference type="ChEBI" id="CHEBI:61314"/>
        <dbReference type="EC" id="3.6.1.66"/>
    </reaction>
</comment>
<name>A0A7X1Z6M7_9LACT</name>
<comment type="subunit">
    <text evidence="3 16">Homodimer.</text>
</comment>
<dbReference type="OrthoDB" id="9801055at2"/>
<feature type="binding site" evidence="16">
    <location>
        <begin position="451"/>
        <end position="452"/>
    </location>
    <ligand>
        <name>substrate</name>
    </ligand>
</feature>
<feature type="binding site" evidence="16">
    <location>
        <begin position="276"/>
        <end position="281"/>
    </location>
    <ligand>
        <name>substrate</name>
    </ligand>
</feature>
<dbReference type="PANTHER" id="PTHR21198">
    <property type="entry name" value="GLUTAMATE RACEMASE"/>
    <property type="match status" value="1"/>
</dbReference>
<keyword evidence="5 16" id="KW-0547">Nucleotide-binding</keyword>
<evidence type="ECO:0000256" key="13">
    <source>
        <dbReference type="ARBA" id="ARBA00051875"/>
    </source>
</evidence>
<dbReference type="EMBL" id="WITJ01000001">
    <property type="protein sequence ID" value="MQW38502.1"/>
    <property type="molecule type" value="Genomic_DNA"/>
</dbReference>
<feature type="binding site" evidence="15">
    <location>
        <begin position="74"/>
        <end position="75"/>
    </location>
    <ligand>
        <name>substrate</name>
    </ligand>
</feature>
<feature type="binding site" evidence="16">
    <location>
        <position position="338"/>
    </location>
    <ligand>
        <name>Mg(2+)</name>
        <dbReference type="ChEBI" id="CHEBI:18420"/>
    </ligand>
</feature>
<keyword evidence="9 15" id="KW-0573">Peptidoglycan synthesis</keyword>
<dbReference type="HAMAP" id="MF_01405">
    <property type="entry name" value="Non_canon_purine_NTPase"/>
    <property type="match status" value="1"/>
</dbReference>
<proteinExistence type="inferred from homology"/>
<sequence>MDNRPIGLLDSGVGGLTVVRELLRQLPNEEIVYIGDTRRAPYGSREKAQITAFTWDMVNFLLSKQVKMIVMACNTATAACLEEVKAKLDIPVIGVILPGASAALQVTHTKKIGVISTEATLKSGAYVKNILKRSSNIKIYPLSCPKFVPIVESNEMESEIAQKVVQESLHPLIGKVDTLILGCTHYPLLRPLIQKTMGDQVRLIDSGAETVRDISVLLNYFAINGEKREHLHHHFYTTASIKPFYEIAENWLGIKDLKVDHAEIEEKNTRTLLIATRNEGKTKEFKKLFADFGYTIKNLNDFPELPEIEETGMTFEENARLKAEQISQLTQETVIGDDSGLCVDVLGGLPGVWSHRFAGPNPTDKENIIKLLHELASTQTTPERRLAHFHTTLVAARPHHESLVVEADWNGRIALKPQGENGFGYDPIFLVGNSDQSAAQLSDEEKNHLSHRGQALQKLMTALPAWLKSEKNPKN</sequence>
<dbReference type="GO" id="GO:0042802">
    <property type="term" value="F:identical protein binding"/>
    <property type="evidence" value="ECO:0007669"/>
    <property type="project" value="UniProtKB-ARBA"/>
</dbReference>
<evidence type="ECO:0000256" key="10">
    <source>
        <dbReference type="ARBA" id="ARBA00023080"/>
    </source>
</evidence>
<dbReference type="Proteomes" id="UP000439550">
    <property type="component" value="Unassembled WGS sequence"/>
</dbReference>
<dbReference type="NCBIfam" id="TIGR00042">
    <property type="entry name" value="RdgB/HAM1 family non-canonical purine NTP pyrophosphatase"/>
    <property type="match status" value="1"/>
</dbReference>
<keyword evidence="10 16" id="KW-0546">Nucleotide metabolism</keyword>